<evidence type="ECO:0000256" key="6">
    <source>
        <dbReference type="SAM" id="MobiDB-lite"/>
    </source>
</evidence>
<dbReference type="InterPro" id="IPR050320">
    <property type="entry name" value="N5-glutamine_MTase"/>
</dbReference>
<dbReference type="EC" id="2.1.1.297" evidence="5"/>
<feature type="binding site" evidence="5">
    <location>
        <position position="234"/>
    </location>
    <ligand>
        <name>S-adenosyl-L-methionine</name>
        <dbReference type="ChEBI" id="CHEBI:59789"/>
    </ligand>
</feature>
<dbReference type="InterPro" id="IPR040758">
    <property type="entry name" value="PrmC_N"/>
</dbReference>
<name>A0ABM8G4I6_9CELL</name>
<dbReference type="CDD" id="cd02440">
    <property type="entry name" value="AdoMet_MTases"/>
    <property type="match status" value="1"/>
</dbReference>
<evidence type="ECO:0000256" key="1">
    <source>
        <dbReference type="ARBA" id="ARBA00022603"/>
    </source>
</evidence>
<dbReference type="GO" id="GO:0032259">
    <property type="term" value="P:methylation"/>
    <property type="evidence" value="ECO:0007669"/>
    <property type="project" value="UniProtKB-KW"/>
</dbReference>
<dbReference type="Gene3D" id="1.10.8.10">
    <property type="entry name" value="DNA helicase RuvA subunit, C-terminal domain"/>
    <property type="match status" value="2"/>
</dbReference>
<dbReference type="NCBIfam" id="TIGR03534">
    <property type="entry name" value="RF_mod_PrmC"/>
    <property type="match status" value="1"/>
</dbReference>
<keyword evidence="10" id="KW-1185">Reference proteome</keyword>
<dbReference type="InterPro" id="IPR007848">
    <property type="entry name" value="Small_mtfrase_dom"/>
</dbReference>
<evidence type="ECO:0000256" key="3">
    <source>
        <dbReference type="ARBA" id="ARBA00022691"/>
    </source>
</evidence>
<dbReference type="EMBL" id="AP027729">
    <property type="protein sequence ID" value="BDZ42955.1"/>
    <property type="molecule type" value="Genomic_DNA"/>
</dbReference>
<reference evidence="10" key="1">
    <citation type="journal article" date="2019" name="Int. J. Syst. Evol. Microbiol.">
        <title>The Global Catalogue of Microorganisms (GCM) 10K type strain sequencing project: providing services to taxonomists for standard genome sequencing and annotation.</title>
        <authorList>
            <consortium name="The Broad Institute Genomics Platform"/>
            <consortium name="The Broad Institute Genome Sequencing Center for Infectious Disease"/>
            <person name="Wu L."/>
            <person name="Ma J."/>
        </authorList>
    </citation>
    <scope>NUCLEOTIDE SEQUENCE [LARGE SCALE GENOMIC DNA]</scope>
    <source>
        <strain evidence="10">NBRC 108565</strain>
    </source>
</reference>
<dbReference type="InterPro" id="IPR029063">
    <property type="entry name" value="SAM-dependent_MTases_sf"/>
</dbReference>
<sequence length="357" mass="36249">MISGTTRVADLLRQAATRLAEAGVPSPRTDAELLVAHAARASRADVQRAALLGRTLDALVGGAGAPGANAIGDDVAGAGERVVDAGSDGLGPLVEDVLARRAAREPLQHITGLAPFRRTELAVGPGVFVPRPETEAVAEVALEEARAVVRRSGSALVVDLCTGSGAIALAIADEVPGAQVHAVELDADAYAWARRNVEAAAVLPRAGGAVRLVRGDARTALAELDGRCDVVVSNPPYVPSDAVPRDPEVAHHDPEVALYGLGPDGLEVPRGVAAAAARLLAPGGLFVMEHAEVQAEDARRLLEACGFADVRTVADLTGRDRMAVGRCGGGVSGDPRGGPAGSRRAVSRPGAVGDCGA</sequence>
<keyword evidence="1 5" id="KW-0489">Methyltransferase</keyword>
<comment type="function">
    <text evidence="5">Methylates the class 1 translation termination release factors RF1/PrfA and RF2/PrfB on the glutamine residue of the universally conserved GGQ motif.</text>
</comment>
<dbReference type="HAMAP" id="MF_02126">
    <property type="entry name" value="RF_methyltr_PrmC"/>
    <property type="match status" value="1"/>
</dbReference>
<feature type="domain" description="Methyltransferase small" evidence="7">
    <location>
        <begin position="155"/>
        <end position="239"/>
    </location>
</feature>
<feature type="domain" description="Release factor glutamine methyltransferase N-terminal" evidence="8">
    <location>
        <begin position="10"/>
        <end position="46"/>
    </location>
</feature>
<dbReference type="InterPro" id="IPR002052">
    <property type="entry name" value="DNA_methylase_N6_adenine_CS"/>
</dbReference>
<feature type="compositionally biased region" description="Gly residues" evidence="6">
    <location>
        <begin position="327"/>
        <end position="340"/>
    </location>
</feature>
<evidence type="ECO:0000313" key="9">
    <source>
        <dbReference type="EMBL" id="BDZ42955.1"/>
    </source>
</evidence>
<dbReference type="PANTHER" id="PTHR18895">
    <property type="entry name" value="HEMK METHYLTRANSFERASE"/>
    <property type="match status" value="1"/>
</dbReference>
<evidence type="ECO:0000259" key="8">
    <source>
        <dbReference type="Pfam" id="PF17827"/>
    </source>
</evidence>
<dbReference type="Gene3D" id="3.40.50.150">
    <property type="entry name" value="Vaccinia Virus protein VP39"/>
    <property type="match status" value="1"/>
</dbReference>
<gene>
    <name evidence="5 9" type="primary">prmC</name>
    <name evidence="9" type="ORF">GCM10025865_22540</name>
</gene>
<evidence type="ECO:0000313" key="10">
    <source>
        <dbReference type="Proteomes" id="UP001321475"/>
    </source>
</evidence>
<dbReference type="Pfam" id="PF17827">
    <property type="entry name" value="PrmC_N"/>
    <property type="match status" value="1"/>
</dbReference>
<dbReference type="PANTHER" id="PTHR18895:SF74">
    <property type="entry name" value="MTRF1L RELEASE FACTOR GLUTAMINE METHYLTRANSFERASE"/>
    <property type="match status" value="1"/>
</dbReference>
<feature type="region of interest" description="Disordered" evidence="6">
    <location>
        <begin position="327"/>
        <end position="357"/>
    </location>
</feature>
<protein>
    <recommendedName>
        <fullName evidence="5">Release factor glutamine methyltransferase</fullName>
        <shortName evidence="5">RF MTase</shortName>
        <ecNumber evidence="5">2.1.1.297</ecNumber>
    </recommendedName>
    <alternativeName>
        <fullName evidence="5">N5-glutamine methyltransferase PrmC</fullName>
    </alternativeName>
    <alternativeName>
        <fullName evidence="5">Protein-(glutamine-N5) MTase PrmC</fullName>
    </alternativeName>
    <alternativeName>
        <fullName evidence="5">Protein-glutamine N-methyltransferase PrmC</fullName>
    </alternativeName>
</protein>
<dbReference type="Pfam" id="PF05175">
    <property type="entry name" value="MTS"/>
    <property type="match status" value="1"/>
</dbReference>
<dbReference type="PROSITE" id="PS00092">
    <property type="entry name" value="N6_MTASE"/>
    <property type="match status" value="1"/>
</dbReference>
<keyword evidence="3 5" id="KW-0949">S-adenosyl-L-methionine</keyword>
<evidence type="ECO:0000256" key="2">
    <source>
        <dbReference type="ARBA" id="ARBA00022679"/>
    </source>
</evidence>
<comment type="caution">
    <text evidence="5">Lacks conserved residue(s) required for the propagation of feature annotation.</text>
</comment>
<proteinExistence type="inferred from homology"/>
<feature type="binding site" evidence="5">
    <location>
        <begin position="234"/>
        <end position="237"/>
    </location>
    <ligand>
        <name>substrate</name>
    </ligand>
</feature>
<organism evidence="9 10">
    <name type="scientific">Paraoerskovia sediminicola</name>
    <dbReference type="NCBI Taxonomy" id="1138587"/>
    <lineage>
        <taxon>Bacteria</taxon>
        <taxon>Bacillati</taxon>
        <taxon>Actinomycetota</taxon>
        <taxon>Actinomycetes</taxon>
        <taxon>Micrococcales</taxon>
        <taxon>Cellulomonadaceae</taxon>
        <taxon>Paraoerskovia</taxon>
    </lineage>
</organism>
<feature type="binding site" evidence="5">
    <location>
        <position position="184"/>
    </location>
    <ligand>
        <name>S-adenosyl-L-methionine</name>
        <dbReference type="ChEBI" id="CHEBI:59789"/>
    </ligand>
</feature>
<dbReference type="Proteomes" id="UP001321475">
    <property type="component" value="Chromosome"/>
</dbReference>
<comment type="catalytic activity">
    <reaction evidence="4 5">
        <text>L-glutaminyl-[peptide chain release factor] + S-adenosyl-L-methionine = N(5)-methyl-L-glutaminyl-[peptide chain release factor] + S-adenosyl-L-homocysteine + H(+)</text>
        <dbReference type="Rhea" id="RHEA:42896"/>
        <dbReference type="Rhea" id="RHEA-COMP:10271"/>
        <dbReference type="Rhea" id="RHEA-COMP:10272"/>
        <dbReference type="ChEBI" id="CHEBI:15378"/>
        <dbReference type="ChEBI" id="CHEBI:30011"/>
        <dbReference type="ChEBI" id="CHEBI:57856"/>
        <dbReference type="ChEBI" id="CHEBI:59789"/>
        <dbReference type="ChEBI" id="CHEBI:61891"/>
        <dbReference type="EC" id="2.1.1.297"/>
    </reaction>
</comment>
<evidence type="ECO:0000259" key="7">
    <source>
        <dbReference type="Pfam" id="PF05175"/>
    </source>
</evidence>
<dbReference type="SUPFAM" id="SSF53335">
    <property type="entry name" value="S-adenosyl-L-methionine-dependent methyltransferases"/>
    <property type="match status" value="1"/>
</dbReference>
<accession>A0ABM8G4I6</accession>
<keyword evidence="2 5" id="KW-0808">Transferase</keyword>
<dbReference type="GO" id="GO:0008168">
    <property type="term" value="F:methyltransferase activity"/>
    <property type="evidence" value="ECO:0007669"/>
    <property type="project" value="UniProtKB-KW"/>
</dbReference>
<evidence type="ECO:0000256" key="5">
    <source>
        <dbReference type="HAMAP-Rule" id="MF_02126"/>
    </source>
</evidence>
<dbReference type="NCBIfam" id="TIGR00536">
    <property type="entry name" value="hemK_fam"/>
    <property type="match status" value="1"/>
</dbReference>
<dbReference type="InterPro" id="IPR004556">
    <property type="entry name" value="HemK-like"/>
</dbReference>
<evidence type="ECO:0000256" key="4">
    <source>
        <dbReference type="ARBA" id="ARBA00048391"/>
    </source>
</evidence>
<comment type="similarity">
    <text evidence="5">Belongs to the protein N5-glutamine methyltransferase family. PrmC subfamily.</text>
</comment>
<dbReference type="InterPro" id="IPR019874">
    <property type="entry name" value="RF_methyltr_PrmC"/>
</dbReference>